<feature type="domain" description="PB1" evidence="9">
    <location>
        <begin position="453"/>
        <end position="539"/>
    </location>
</feature>
<dbReference type="EMBL" id="ML178814">
    <property type="protein sequence ID" value="TFL07203.1"/>
    <property type="molecule type" value="Genomic_DNA"/>
</dbReference>
<keyword evidence="5" id="KW-0677">Repeat</keyword>
<evidence type="ECO:0000256" key="8">
    <source>
        <dbReference type="SAM" id="MobiDB-lite"/>
    </source>
</evidence>
<dbReference type="OrthoDB" id="9450131at2759"/>
<keyword evidence="6 7" id="KW-0802">TPR repeat</keyword>
<feature type="compositionally biased region" description="Low complexity" evidence="8">
    <location>
        <begin position="245"/>
        <end position="260"/>
    </location>
</feature>
<dbReference type="PANTHER" id="PTHR15175">
    <property type="entry name" value="NEUTROPHIL CYTOSOLIC FACTOR 2, NEUTROPHIL NADPH OXIDASE FACTOR 2"/>
    <property type="match status" value="1"/>
</dbReference>
<feature type="compositionally biased region" description="Pro residues" evidence="8">
    <location>
        <begin position="321"/>
        <end position="338"/>
    </location>
</feature>
<evidence type="ECO:0000256" key="2">
    <source>
        <dbReference type="ARBA" id="ARBA00008051"/>
    </source>
</evidence>
<keyword evidence="4" id="KW-0963">Cytoplasm</keyword>
<feature type="compositionally biased region" description="Polar residues" evidence="8">
    <location>
        <begin position="395"/>
        <end position="405"/>
    </location>
</feature>
<evidence type="ECO:0000256" key="5">
    <source>
        <dbReference type="ARBA" id="ARBA00022737"/>
    </source>
</evidence>
<comment type="subcellular location">
    <subcellularLocation>
        <location evidence="1">Cytoplasm</location>
    </subcellularLocation>
</comment>
<dbReference type="InterPro" id="IPR000270">
    <property type="entry name" value="PB1_dom"/>
</dbReference>
<dbReference type="STRING" id="1884261.A0A5C3QYV4"/>
<evidence type="ECO:0000256" key="1">
    <source>
        <dbReference type="ARBA" id="ARBA00004496"/>
    </source>
</evidence>
<dbReference type="InterPro" id="IPR051864">
    <property type="entry name" value="NCF2_NOXA1"/>
</dbReference>
<dbReference type="SMART" id="SM00028">
    <property type="entry name" value="TPR"/>
    <property type="match status" value="2"/>
</dbReference>
<feature type="region of interest" description="Disordered" evidence="8">
    <location>
        <begin position="383"/>
        <end position="438"/>
    </location>
</feature>
<comment type="similarity">
    <text evidence="2">Belongs to the NCF2/NOXA1 family.</text>
</comment>
<dbReference type="Pfam" id="PF00564">
    <property type="entry name" value="PB1"/>
    <property type="match status" value="1"/>
</dbReference>
<evidence type="ECO:0000313" key="10">
    <source>
        <dbReference type="EMBL" id="TFL07203.1"/>
    </source>
</evidence>
<organism evidence="10 11">
    <name type="scientific">Pterulicium gracile</name>
    <dbReference type="NCBI Taxonomy" id="1884261"/>
    <lineage>
        <taxon>Eukaryota</taxon>
        <taxon>Fungi</taxon>
        <taxon>Dikarya</taxon>
        <taxon>Basidiomycota</taxon>
        <taxon>Agaricomycotina</taxon>
        <taxon>Agaricomycetes</taxon>
        <taxon>Agaricomycetidae</taxon>
        <taxon>Agaricales</taxon>
        <taxon>Pleurotineae</taxon>
        <taxon>Pterulaceae</taxon>
        <taxon>Pterulicium</taxon>
    </lineage>
</organism>
<dbReference type="PROSITE" id="PS51745">
    <property type="entry name" value="PB1"/>
    <property type="match status" value="1"/>
</dbReference>
<dbReference type="SUPFAM" id="SSF48452">
    <property type="entry name" value="TPR-like"/>
    <property type="match status" value="1"/>
</dbReference>
<sequence>MSLKASLDVWVNALKAYDAEDFEKSLEMFSRIADESKILVNMGLIYATLGEHEAAVEKFIEATGFDQYLAVAYFQCGVSNFLLANYDLALKDFEEALLYLRGNQAINYEQLGLKFRLFSAEVLFNKGLTHIYLGNARDGLADMEDARRDKATDEHNVIDDAIADQGEGYTVFSIPVGVLYRPSEKKVRNLEAKDYMGKAKLVAAADSNDAFTTFTGVTRIKQGITPSGSYVESDGPMGLGRSKTEPAAAPSSSTPAPRATNLSRSQTTINVASNARELTNPAAPREAPARSNTITPANRAAPGQGIGGPVRGLSVRKVNAAPPPAPVAPAAAPPPPAPAKDSDNRMTEFYDSYLNSYAEDTAPPPVPAPAPAAGDRVAAWARNNANPNNQAPNRVTKSAPSSYAPSSFGGGGSMRRRLTRRGTSSRAQSRYVEEEEGYVSGEYEDDGPFELIRIRVKIHYADDLRGMTLAPEVPFEEFMDKVTSKFGKSINGLLLKFKDEDGGMVSLRDESDYDMAIETAREHSKGMPEGKLEIWCTDV</sequence>
<keyword evidence="11" id="KW-1185">Reference proteome</keyword>
<dbReference type="AlphaFoldDB" id="A0A5C3QYV4"/>
<proteinExistence type="inferred from homology"/>
<evidence type="ECO:0000256" key="4">
    <source>
        <dbReference type="ARBA" id="ARBA00022490"/>
    </source>
</evidence>
<dbReference type="InterPro" id="IPR053793">
    <property type="entry name" value="PB1-like"/>
</dbReference>
<dbReference type="InterPro" id="IPR019734">
    <property type="entry name" value="TPR_rpt"/>
</dbReference>
<dbReference type="PANTHER" id="PTHR15175:SF0">
    <property type="entry name" value="SH3 DOMAIN-CONTAINING PROTEIN C23A1.17"/>
    <property type="match status" value="1"/>
</dbReference>
<dbReference type="SMART" id="SM00666">
    <property type="entry name" value="PB1"/>
    <property type="match status" value="1"/>
</dbReference>
<dbReference type="Gene3D" id="3.10.20.90">
    <property type="entry name" value="Phosphatidylinositol 3-kinase Catalytic Subunit, Chain A, domain 1"/>
    <property type="match status" value="1"/>
</dbReference>
<evidence type="ECO:0000256" key="7">
    <source>
        <dbReference type="PROSITE-ProRule" id="PRU00339"/>
    </source>
</evidence>
<name>A0A5C3QYV4_9AGAR</name>
<feature type="region of interest" description="Disordered" evidence="8">
    <location>
        <begin position="224"/>
        <end position="344"/>
    </location>
</feature>
<reference evidence="10 11" key="1">
    <citation type="journal article" date="2019" name="Nat. Ecol. Evol.">
        <title>Megaphylogeny resolves global patterns of mushroom evolution.</title>
        <authorList>
            <person name="Varga T."/>
            <person name="Krizsan K."/>
            <person name="Foldi C."/>
            <person name="Dima B."/>
            <person name="Sanchez-Garcia M."/>
            <person name="Sanchez-Ramirez S."/>
            <person name="Szollosi G.J."/>
            <person name="Szarkandi J.G."/>
            <person name="Papp V."/>
            <person name="Albert L."/>
            <person name="Andreopoulos W."/>
            <person name="Angelini C."/>
            <person name="Antonin V."/>
            <person name="Barry K.W."/>
            <person name="Bougher N.L."/>
            <person name="Buchanan P."/>
            <person name="Buyck B."/>
            <person name="Bense V."/>
            <person name="Catcheside P."/>
            <person name="Chovatia M."/>
            <person name="Cooper J."/>
            <person name="Damon W."/>
            <person name="Desjardin D."/>
            <person name="Finy P."/>
            <person name="Geml J."/>
            <person name="Haridas S."/>
            <person name="Hughes K."/>
            <person name="Justo A."/>
            <person name="Karasinski D."/>
            <person name="Kautmanova I."/>
            <person name="Kiss B."/>
            <person name="Kocsube S."/>
            <person name="Kotiranta H."/>
            <person name="LaButti K.M."/>
            <person name="Lechner B.E."/>
            <person name="Liimatainen K."/>
            <person name="Lipzen A."/>
            <person name="Lukacs Z."/>
            <person name="Mihaltcheva S."/>
            <person name="Morgado L.N."/>
            <person name="Niskanen T."/>
            <person name="Noordeloos M.E."/>
            <person name="Ohm R.A."/>
            <person name="Ortiz-Santana B."/>
            <person name="Ovrebo C."/>
            <person name="Racz N."/>
            <person name="Riley R."/>
            <person name="Savchenko A."/>
            <person name="Shiryaev A."/>
            <person name="Soop K."/>
            <person name="Spirin V."/>
            <person name="Szebenyi C."/>
            <person name="Tomsovsky M."/>
            <person name="Tulloss R.E."/>
            <person name="Uehling J."/>
            <person name="Grigoriev I.V."/>
            <person name="Vagvolgyi C."/>
            <person name="Papp T."/>
            <person name="Martin F.M."/>
            <person name="Miettinen O."/>
            <person name="Hibbett D.S."/>
            <person name="Nagy L.G."/>
        </authorList>
    </citation>
    <scope>NUCLEOTIDE SEQUENCE [LARGE SCALE GENOMIC DNA]</scope>
    <source>
        <strain evidence="10 11">CBS 309.79</strain>
    </source>
</reference>
<dbReference type="PROSITE" id="PS50005">
    <property type="entry name" value="TPR"/>
    <property type="match status" value="1"/>
</dbReference>
<dbReference type="Proteomes" id="UP000305067">
    <property type="component" value="Unassembled WGS sequence"/>
</dbReference>
<accession>A0A5C3QYV4</accession>
<dbReference type="GO" id="GO:0005737">
    <property type="term" value="C:cytoplasm"/>
    <property type="evidence" value="ECO:0007669"/>
    <property type="project" value="UniProtKB-SubCell"/>
</dbReference>
<feature type="compositionally biased region" description="Polar residues" evidence="8">
    <location>
        <begin position="261"/>
        <end position="277"/>
    </location>
</feature>
<keyword evidence="3" id="KW-0728">SH3 domain</keyword>
<evidence type="ECO:0000256" key="6">
    <source>
        <dbReference type="ARBA" id="ARBA00022803"/>
    </source>
</evidence>
<feature type="compositionally biased region" description="Low complexity" evidence="8">
    <location>
        <begin position="383"/>
        <end position="394"/>
    </location>
</feature>
<evidence type="ECO:0000313" key="11">
    <source>
        <dbReference type="Proteomes" id="UP000305067"/>
    </source>
</evidence>
<evidence type="ECO:0000256" key="3">
    <source>
        <dbReference type="ARBA" id="ARBA00022443"/>
    </source>
</evidence>
<protein>
    <recommendedName>
        <fullName evidence="9">PB1 domain-containing protein</fullName>
    </recommendedName>
</protein>
<evidence type="ECO:0000259" key="9">
    <source>
        <dbReference type="PROSITE" id="PS51745"/>
    </source>
</evidence>
<gene>
    <name evidence="10" type="ORF">BDV98DRAFT_496811</name>
</gene>
<dbReference type="FunFam" id="1.25.40.10:FF:000017">
    <property type="entry name" value="NADPH oxidase regulator NoxR"/>
    <property type="match status" value="1"/>
</dbReference>
<dbReference type="Gene3D" id="1.25.40.10">
    <property type="entry name" value="Tetratricopeptide repeat domain"/>
    <property type="match status" value="1"/>
</dbReference>
<feature type="repeat" description="TPR" evidence="7">
    <location>
        <begin position="36"/>
        <end position="69"/>
    </location>
</feature>
<dbReference type="SUPFAM" id="SSF54277">
    <property type="entry name" value="CAD &amp; PB1 domains"/>
    <property type="match status" value="1"/>
</dbReference>
<dbReference type="InterPro" id="IPR011990">
    <property type="entry name" value="TPR-like_helical_dom_sf"/>
</dbReference>